<dbReference type="InterPro" id="IPR013766">
    <property type="entry name" value="Thioredoxin_domain"/>
</dbReference>
<dbReference type="GO" id="GO:0008379">
    <property type="term" value="F:thioredoxin peroxidase activity"/>
    <property type="evidence" value="ECO:0007669"/>
    <property type="project" value="InterPro"/>
</dbReference>
<dbReference type="GO" id="GO:0042744">
    <property type="term" value="P:hydrogen peroxide catabolic process"/>
    <property type="evidence" value="ECO:0007669"/>
    <property type="project" value="TreeGrafter"/>
</dbReference>
<evidence type="ECO:0000313" key="10">
    <source>
        <dbReference type="Proteomes" id="UP000503462"/>
    </source>
</evidence>
<dbReference type="GO" id="GO:0005739">
    <property type="term" value="C:mitochondrion"/>
    <property type="evidence" value="ECO:0007669"/>
    <property type="project" value="TreeGrafter"/>
</dbReference>
<comment type="similarity">
    <text evidence="1 7">Belongs to the peroxiredoxin family. Prx5 subfamily.</text>
</comment>
<evidence type="ECO:0000313" key="9">
    <source>
        <dbReference type="EMBL" id="QIW99763.1"/>
    </source>
</evidence>
<evidence type="ECO:0000256" key="1">
    <source>
        <dbReference type="ARBA" id="ARBA00010505"/>
    </source>
</evidence>
<evidence type="ECO:0000256" key="4">
    <source>
        <dbReference type="ARBA" id="ARBA00023002"/>
    </source>
</evidence>
<dbReference type="Gene3D" id="3.40.30.10">
    <property type="entry name" value="Glutaredoxin"/>
    <property type="match status" value="1"/>
</dbReference>
<organism evidence="9 10">
    <name type="scientific">Peltaster fructicola</name>
    <dbReference type="NCBI Taxonomy" id="286661"/>
    <lineage>
        <taxon>Eukaryota</taxon>
        <taxon>Fungi</taxon>
        <taxon>Dikarya</taxon>
        <taxon>Ascomycota</taxon>
        <taxon>Pezizomycotina</taxon>
        <taxon>Dothideomycetes</taxon>
        <taxon>Dothideomycetes incertae sedis</taxon>
        <taxon>Peltaster</taxon>
    </lineage>
</organism>
<dbReference type="PANTHER" id="PTHR10430">
    <property type="entry name" value="PEROXIREDOXIN"/>
    <property type="match status" value="1"/>
</dbReference>
<accession>A0A6H0XYE7</accession>
<dbReference type="Pfam" id="PF08534">
    <property type="entry name" value="Redoxin"/>
    <property type="match status" value="1"/>
</dbReference>
<proteinExistence type="inferred from homology"/>
<evidence type="ECO:0000256" key="2">
    <source>
        <dbReference type="ARBA" id="ARBA00022559"/>
    </source>
</evidence>
<dbReference type="FunFam" id="3.40.30.10:FF:000159">
    <property type="entry name" value="Peroxiredoxin"/>
    <property type="match status" value="1"/>
</dbReference>
<comment type="function">
    <text evidence="7">Thiol-specific peroxidase that catalyzes the reduction of hydrogen peroxide and organic hydroperoxides to water and alcohols, respectively. Plays a role in cell protection against oxidative stress by detoxifying peroxides.</text>
</comment>
<dbReference type="InterPro" id="IPR013740">
    <property type="entry name" value="Redoxin"/>
</dbReference>
<dbReference type="GO" id="GO:0005777">
    <property type="term" value="C:peroxisome"/>
    <property type="evidence" value="ECO:0007669"/>
    <property type="project" value="TreeGrafter"/>
</dbReference>
<feature type="active site" description="Cysteine sulfenic acid (-SOH) intermediate" evidence="6">
    <location>
        <position position="69"/>
    </location>
</feature>
<keyword evidence="4 7" id="KW-0560">Oxidoreductase</keyword>
<dbReference type="InterPro" id="IPR037944">
    <property type="entry name" value="PRX5-like"/>
</dbReference>
<reference evidence="9 10" key="1">
    <citation type="journal article" date="2016" name="Sci. Rep.">
        <title>Peltaster fructicola genome reveals evolution from an invasive phytopathogen to an ectophytic parasite.</title>
        <authorList>
            <person name="Xu C."/>
            <person name="Chen H."/>
            <person name="Gleason M.L."/>
            <person name="Xu J.R."/>
            <person name="Liu H."/>
            <person name="Zhang R."/>
            <person name="Sun G."/>
        </authorList>
    </citation>
    <scope>NUCLEOTIDE SEQUENCE [LARGE SCALE GENOMIC DNA]</scope>
    <source>
        <strain evidence="9 10">LNHT1506</strain>
    </source>
</reference>
<evidence type="ECO:0000259" key="8">
    <source>
        <dbReference type="PROSITE" id="PS51352"/>
    </source>
</evidence>
<dbReference type="AlphaFoldDB" id="A0A6H0XYE7"/>
<evidence type="ECO:0000256" key="7">
    <source>
        <dbReference type="RuleBase" id="RU366011"/>
    </source>
</evidence>
<dbReference type="SUPFAM" id="SSF52833">
    <property type="entry name" value="Thioredoxin-like"/>
    <property type="match status" value="1"/>
</dbReference>
<dbReference type="GO" id="GO:0005829">
    <property type="term" value="C:cytosol"/>
    <property type="evidence" value="ECO:0007669"/>
    <property type="project" value="TreeGrafter"/>
</dbReference>
<evidence type="ECO:0000256" key="5">
    <source>
        <dbReference type="ARBA" id="ARBA00023284"/>
    </source>
</evidence>
<gene>
    <name evidence="9" type="ORF">AMS68_005281</name>
</gene>
<dbReference type="PROSITE" id="PS51352">
    <property type="entry name" value="THIOREDOXIN_2"/>
    <property type="match status" value="1"/>
</dbReference>
<keyword evidence="5 7" id="KW-0676">Redox-active center</keyword>
<dbReference type="EMBL" id="CP051141">
    <property type="protein sequence ID" value="QIW99763.1"/>
    <property type="molecule type" value="Genomic_DNA"/>
</dbReference>
<keyword evidence="3 7" id="KW-0049">Antioxidant</keyword>
<sequence>MLSTRRAALLATNGARTFSATSRVAINIGDALPDVELAENSPGNKVSILQAVGKKGLIIGVPAAFSPSCSASHVPGYINAKNLKNAGSVVVVSVNDPFVMKAWAKDLDAESKSGIRFLADTHAAFTKAVDLAFDSTAIFGNERSKRYALVVEDGKVKELYVEPDNTGVDVSSAEKVLA</sequence>
<evidence type="ECO:0000256" key="6">
    <source>
        <dbReference type="PIRSR" id="PIRSR637944-1"/>
    </source>
</evidence>
<keyword evidence="2 7" id="KW-0575">Peroxidase</keyword>
<evidence type="ECO:0000256" key="3">
    <source>
        <dbReference type="ARBA" id="ARBA00022862"/>
    </source>
</evidence>
<dbReference type="Proteomes" id="UP000503462">
    <property type="component" value="Chromosome 3"/>
</dbReference>
<dbReference type="InterPro" id="IPR036249">
    <property type="entry name" value="Thioredoxin-like_sf"/>
</dbReference>
<name>A0A6H0XYE7_9PEZI</name>
<dbReference type="PANTHER" id="PTHR10430:SF39">
    <property type="entry name" value="PEROXISOMAL MEMBRANE ASSOCIATED PROTEIN 20"/>
    <property type="match status" value="1"/>
</dbReference>
<feature type="domain" description="Thioredoxin" evidence="8">
    <location>
        <begin position="26"/>
        <end position="178"/>
    </location>
</feature>
<keyword evidence="10" id="KW-1185">Reference proteome</keyword>
<dbReference type="GO" id="GO:0045454">
    <property type="term" value="P:cell redox homeostasis"/>
    <property type="evidence" value="ECO:0007669"/>
    <property type="project" value="TreeGrafter"/>
</dbReference>
<dbReference type="CDD" id="cd03013">
    <property type="entry name" value="PRX5_like"/>
    <property type="match status" value="1"/>
</dbReference>
<protein>
    <recommendedName>
        <fullName evidence="8">Thioredoxin domain-containing protein</fullName>
    </recommendedName>
</protein>
<dbReference type="GO" id="GO:0034599">
    <property type="term" value="P:cellular response to oxidative stress"/>
    <property type="evidence" value="ECO:0007669"/>
    <property type="project" value="InterPro"/>
</dbReference>
<dbReference type="OrthoDB" id="1882547at2759"/>